<evidence type="ECO:0000313" key="2">
    <source>
        <dbReference type="WBParaSite" id="nRc.2.0.1.t30800-RA"/>
    </source>
</evidence>
<dbReference type="AlphaFoldDB" id="A0A915JWJ7"/>
<sequence length="64" mass="7608">MPRDIFDRLVEGKNETFRMVVIQPESFKKLNALLLSTDKRTAVKIHECTKQHTLYSITEDHRMF</sequence>
<reference evidence="2" key="1">
    <citation type="submission" date="2022-11" db="UniProtKB">
        <authorList>
            <consortium name="WormBaseParasite"/>
        </authorList>
    </citation>
    <scope>IDENTIFICATION</scope>
</reference>
<proteinExistence type="predicted"/>
<dbReference type="WBParaSite" id="nRc.2.0.1.t30800-RA">
    <property type="protein sequence ID" value="nRc.2.0.1.t30800-RA"/>
    <property type="gene ID" value="nRc.2.0.1.g30800"/>
</dbReference>
<accession>A0A915JWJ7</accession>
<organism evidence="1 2">
    <name type="scientific">Romanomermis culicivorax</name>
    <name type="common">Nematode worm</name>
    <dbReference type="NCBI Taxonomy" id="13658"/>
    <lineage>
        <taxon>Eukaryota</taxon>
        <taxon>Metazoa</taxon>
        <taxon>Ecdysozoa</taxon>
        <taxon>Nematoda</taxon>
        <taxon>Enoplea</taxon>
        <taxon>Dorylaimia</taxon>
        <taxon>Mermithida</taxon>
        <taxon>Mermithoidea</taxon>
        <taxon>Mermithidae</taxon>
        <taxon>Romanomermis</taxon>
    </lineage>
</organism>
<evidence type="ECO:0000313" key="1">
    <source>
        <dbReference type="Proteomes" id="UP000887565"/>
    </source>
</evidence>
<keyword evidence="1" id="KW-1185">Reference proteome</keyword>
<dbReference type="Proteomes" id="UP000887565">
    <property type="component" value="Unplaced"/>
</dbReference>
<name>A0A915JWJ7_ROMCU</name>
<protein>
    <submittedName>
        <fullName evidence="2">Uncharacterized protein</fullName>
    </submittedName>
</protein>